<gene>
    <name evidence="1" type="ORF">HNQ58_002073</name>
</gene>
<accession>A0A7W7Y147</accession>
<comment type="caution">
    <text evidence="1">The sequence shown here is derived from an EMBL/GenBank/DDBJ whole genome shotgun (WGS) entry which is preliminary data.</text>
</comment>
<evidence type="ECO:0000313" key="1">
    <source>
        <dbReference type="EMBL" id="MBB5016162.1"/>
    </source>
</evidence>
<dbReference type="SUPFAM" id="SSF56209">
    <property type="entry name" value="Nitrile hydratase alpha chain"/>
    <property type="match status" value="1"/>
</dbReference>
<dbReference type="NCBIfam" id="TIGR04509">
    <property type="entry name" value="mod_pep_NH_fam"/>
    <property type="match status" value="1"/>
</dbReference>
<sequence>MSHKLPPDIADRLLDRLSEDDAFREMFRRDPRAALASVGYADAADTSLEDGAWSCLHGENLPDKQALKDARRALHEQMTSQDGMSFVIFKVSAD</sequence>
<reference evidence="1 2" key="1">
    <citation type="submission" date="2020-08" db="EMBL/GenBank/DDBJ databases">
        <title>Genomic Encyclopedia of Type Strains, Phase IV (KMG-IV): sequencing the most valuable type-strain genomes for metagenomic binning, comparative biology and taxonomic classification.</title>
        <authorList>
            <person name="Goeker M."/>
        </authorList>
    </citation>
    <scope>NUCLEOTIDE SEQUENCE [LARGE SCALE GENOMIC DNA]</scope>
    <source>
        <strain evidence="1 2">DSM 25897</strain>
    </source>
</reference>
<proteinExistence type="predicted"/>
<keyword evidence="2" id="KW-1185">Reference proteome</keyword>
<dbReference type="InterPro" id="IPR030976">
    <property type="entry name" value="Mod_pep_NH_fam"/>
</dbReference>
<dbReference type="EMBL" id="JACHHX010000015">
    <property type="protein sequence ID" value="MBB5016162.1"/>
    <property type="molecule type" value="Genomic_DNA"/>
</dbReference>
<dbReference type="InterPro" id="IPR036648">
    <property type="entry name" value="CN_Hdrase_a/SCN_Hdrase_g_sf"/>
</dbReference>
<dbReference type="AlphaFoldDB" id="A0A7W7Y147"/>
<dbReference type="GO" id="GO:0046914">
    <property type="term" value="F:transition metal ion binding"/>
    <property type="evidence" value="ECO:0007669"/>
    <property type="project" value="InterPro"/>
</dbReference>
<protein>
    <submittedName>
        <fullName evidence="1">Putative modified peptide</fullName>
    </submittedName>
</protein>
<evidence type="ECO:0000313" key="2">
    <source>
        <dbReference type="Proteomes" id="UP000519004"/>
    </source>
</evidence>
<dbReference type="Proteomes" id="UP000519004">
    <property type="component" value="Unassembled WGS sequence"/>
</dbReference>
<organism evidence="1 2">
    <name type="scientific">Rehaibacterium terrae</name>
    <dbReference type="NCBI Taxonomy" id="1341696"/>
    <lineage>
        <taxon>Bacteria</taxon>
        <taxon>Pseudomonadati</taxon>
        <taxon>Pseudomonadota</taxon>
        <taxon>Gammaproteobacteria</taxon>
        <taxon>Lysobacterales</taxon>
        <taxon>Lysobacteraceae</taxon>
        <taxon>Rehaibacterium</taxon>
    </lineage>
</organism>
<name>A0A7W7Y147_9GAMM</name>
<dbReference type="GO" id="GO:0003824">
    <property type="term" value="F:catalytic activity"/>
    <property type="evidence" value="ECO:0007669"/>
    <property type="project" value="InterPro"/>
</dbReference>
<dbReference type="RefSeq" id="WP_183948835.1">
    <property type="nucleotide sequence ID" value="NZ_JACHHX010000015.1"/>
</dbReference>